<gene>
    <name evidence="1" type="ORF">Pla22_14710</name>
</gene>
<keyword evidence="2" id="KW-1185">Reference proteome</keyword>
<accession>A0A5C5WT62</accession>
<sequence>MAPLTLGKVEPLFVFLLNVSSPMKNQTLCLLLFACQALAGTVKADDALFSEIAMESVFSQSTPTSADVATPNGSTSLDRITGPTSLTNALKSAGFNPQPNKEAVSMKVERAGWKLPVSMTVDVEQDRITCKMSLVKIEKDMANSSKTLLALMSASNQTANASFVLDSSDMMLQLRTTFTNRDITTKFLKSEMASLADTAIAHSDTWRKLKSSSTLTSTSSATSSTSSGSSDYAPFVGKWSASLPSSVSIAIEFKADKTFKMVHLVGSKAAVSSGTMIRNASQLTLSEPGKADVQFQIESVTATSMKLRIVDSSNNPGTLLQFSKASS</sequence>
<evidence type="ECO:0000313" key="1">
    <source>
        <dbReference type="EMBL" id="TWT53837.1"/>
    </source>
</evidence>
<evidence type="ECO:0000313" key="2">
    <source>
        <dbReference type="Proteomes" id="UP000316598"/>
    </source>
</evidence>
<dbReference type="EMBL" id="SJPI01000001">
    <property type="protein sequence ID" value="TWT53837.1"/>
    <property type="molecule type" value="Genomic_DNA"/>
</dbReference>
<reference evidence="1 2" key="1">
    <citation type="submission" date="2019-02" db="EMBL/GenBank/DDBJ databases">
        <title>Deep-cultivation of Planctomycetes and their phenomic and genomic characterization uncovers novel biology.</title>
        <authorList>
            <person name="Wiegand S."/>
            <person name="Jogler M."/>
            <person name="Boedeker C."/>
            <person name="Pinto D."/>
            <person name="Vollmers J."/>
            <person name="Rivas-Marin E."/>
            <person name="Kohn T."/>
            <person name="Peeters S.H."/>
            <person name="Heuer A."/>
            <person name="Rast P."/>
            <person name="Oberbeckmann S."/>
            <person name="Bunk B."/>
            <person name="Jeske O."/>
            <person name="Meyerdierks A."/>
            <person name="Storesund J.E."/>
            <person name="Kallscheuer N."/>
            <person name="Luecker S."/>
            <person name="Lage O.M."/>
            <person name="Pohl T."/>
            <person name="Merkel B.J."/>
            <person name="Hornburger P."/>
            <person name="Mueller R.-W."/>
            <person name="Bruemmer F."/>
            <person name="Labrenz M."/>
            <person name="Spormann A.M."/>
            <person name="Op Den Camp H."/>
            <person name="Overmann J."/>
            <person name="Amann R."/>
            <person name="Jetten M.S.M."/>
            <person name="Mascher T."/>
            <person name="Medema M.H."/>
            <person name="Devos D.P."/>
            <person name="Kaster A.-K."/>
            <person name="Ovreas L."/>
            <person name="Rohde M."/>
            <person name="Galperin M.Y."/>
            <person name="Jogler C."/>
        </authorList>
    </citation>
    <scope>NUCLEOTIDE SEQUENCE [LARGE SCALE GENOMIC DNA]</scope>
    <source>
        <strain evidence="1 2">Pla22</strain>
    </source>
</reference>
<comment type="caution">
    <text evidence="1">The sequence shown here is derived from an EMBL/GenBank/DDBJ whole genome shotgun (WGS) entry which is preliminary data.</text>
</comment>
<proteinExistence type="predicted"/>
<protein>
    <submittedName>
        <fullName evidence="1">Uncharacterized protein</fullName>
    </submittedName>
</protein>
<name>A0A5C5WT62_9BACT</name>
<dbReference type="Proteomes" id="UP000316598">
    <property type="component" value="Unassembled WGS sequence"/>
</dbReference>
<dbReference type="AlphaFoldDB" id="A0A5C5WT62"/>
<organism evidence="1 2">
    <name type="scientific">Rubripirellula amarantea</name>
    <dbReference type="NCBI Taxonomy" id="2527999"/>
    <lineage>
        <taxon>Bacteria</taxon>
        <taxon>Pseudomonadati</taxon>
        <taxon>Planctomycetota</taxon>
        <taxon>Planctomycetia</taxon>
        <taxon>Pirellulales</taxon>
        <taxon>Pirellulaceae</taxon>
        <taxon>Rubripirellula</taxon>
    </lineage>
</organism>